<sequence length="429" mass="46778">MIKPEADALIRLVSTTYAFRCPLIHASSSPKEKLCFSQSFKTTGSHPTTQTLTSQADASRDKLSVALVSASHKTNNGAGTNVINAATTYLPMIQKLLVTCAVQPEMARLDALLVFEWSSAFEAVDGMASKRLRILPSTCKSEAMMYELVMTLASEAMGKAVAGCDNGKAGEYAAAARLFKTAAGGMEFLAQDQLPKWANRGTNAMAKDLPAEATADSCDALKILFLACAQQMAVATALNKSEEPNSSLMAKLCLGISEQMESFFNTMRSKASSKMARMDSKLFSLAQFQLELQKLLSSYFLSRSFWANNEHGIAIAILREVLPSMKIQSAPTKRGLPNIESLEVKKDVATVHEHMQTLLRSWEKDNSTAYYDVIPSQVPEDSKLSAGTFIMKPETYTMEENVQPVPLLLPARKMPLAGLFGRSLTIQAK</sequence>
<gene>
    <name evidence="3" type="ORF">OAUR00152_LOCUS4416</name>
</gene>
<comment type="similarity">
    <text evidence="1">Belongs to the BROX family.</text>
</comment>
<dbReference type="PANTHER" id="PTHR23032">
    <property type="entry name" value="BRO1 DOMAIN-CONTAINING PROTEIN BROX"/>
    <property type="match status" value="1"/>
</dbReference>
<reference evidence="3" key="1">
    <citation type="submission" date="2021-01" db="EMBL/GenBank/DDBJ databases">
        <authorList>
            <person name="Corre E."/>
            <person name="Pelletier E."/>
            <person name="Niang G."/>
            <person name="Scheremetjew M."/>
            <person name="Finn R."/>
            <person name="Kale V."/>
            <person name="Holt S."/>
            <person name="Cochrane G."/>
            <person name="Meng A."/>
            <person name="Brown T."/>
            <person name="Cohen L."/>
        </authorList>
    </citation>
    <scope>NUCLEOTIDE SEQUENCE</scope>
    <source>
        <strain evidence="3">Isolate 1302-5</strain>
    </source>
</reference>
<dbReference type="InterPro" id="IPR038499">
    <property type="entry name" value="BRO1_sf"/>
</dbReference>
<organism evidence="3">
    <name type="scientific">Odontella aurita</name>
    <dbReference type="NCBI Taxonomy" id="265563"/>
    <lineage>
        <taxon>Eukaryota</taxon>
        <taxon>Sar</taxon>
        <taxon>Stramenopiles</taxon>
        <taxon>Ochrophyta</taxon>
        <taxon>Bacillariophyta</taxon>
        <taxon>Mediophyceae</taxon>
        <taxon>Biddulphiophycidae</taxon>
        <taxon>Eupodiscales</taxon>
        <taxon>Odontellaceae</taxon>
        <taxon>Odontella</taxon>
    </lineage>
</organism>
<dbReference type="Gene3D" id="1.25.40.280">
    <property type="entry name" value="alix/aip1 like domains"/>
    <property type="match status" value="1"/>
</dbReference>
<protein>
    <recommendedName>
        <fullName evidence="2">BRO1 domain-containing protein</fullName>
    </recommendedName>
</protein>
<feature type="domain" description="BRO1" evidence="2">
    <location>
        <begin position="22"/>
        <end position="389"/>
    </location>
</feature>
<proteinExistence type="inferred from homology"/>
<dbReference type="Pfam" id="PF03097">
    <property type="entry name" value="BRO1"/>
    <property type="match status" value="1"/>
</dbReference>
<dbReference type="InterPro" id="IPR038898">
    <property type="entry name" value="BROX"/>
</dbReference>
<dbReference type="EMBL" id="HBKQ01006637">
    <property type="protein sequence ID" value="CAE2210671.1"/>
    <property type="molecule type" value="Transcribed_RNA"/>
</dbReference>
<accession>A0A7S4HVK5</accession>
<evidence type="ECO:0000313" key="3">
    <source>
        <dbReference type="EMBL" id="CAE2210671.1"/>
    </source>
</evidence>
<dbReference type="PANTHER" id="PTHR23032:SF13">
    <property type="entry name" value="BRO1 DOMAIN-CONTAINING PROTEIN BROX"/>
    <property type="match status" value="1"/>
</dbReference>
<dbReference type="SMART" id="SM01041">
    <property type="entry name" value="BRO1"/>
    <property type="match status" value="1"/>
</dbReference>
<dbReference type="AlphaFoldDB" id="A0A7S4HVK5"/>
<evidence type="ECO:0000256" key="1">
    <source>
        <dbReference type="ARBA" id="ARBA00008901"/>
    </source>
</evidence>
<name>A0A7S4HVK5_9STRA</name>
<evidence type="ECO:0000259" key="2">
    <source>
        <dbReference type="SMART" id="SM01041"/>
    </source>
</evidence>
<dbReference type="InterPro" id="IPR004328">
    <property type="entry name" value="BRO1_dom"/>
</dbReference>